<comment type="caution">
    <text evidence="4">The sequence shown here is derived from an EMBL/GenBank/DDBJ whole genome shotgun (WGS) entry which is preliminary data.</text>
</comment>
<dbReference type="SUPFAM" id="SSF48498">
    <property type="entry name" value="Tetracyclin repressor-like, C-terminal domain"/>
    <property type="match status" value="1"/>
</dbReference>
<evidence type="ECO:0000259" key="3">
    <source>
        <dbReference type="PROSITE" id="PS50977"/>
    </source>
</evidence>
<evidence type="ECO:0000313" key="5">
    <source>
        <dbReference type="Proteomes" id="UP001602245"/>
    </source>
</evidence>
<keyword evidence="1 2" id="KW-0238">DNA-binding</keyword>
<organism evidence="4 5">
    <name type="scientific">Paractinoplanes globisporus</name>
    <dbReference type="NCBI Taxonomy" id="113565"/>
    <lineage>
        <taxon>Bacteria</taxon>
        <taxon>Bacillati</taxon>
        <taxon>Actinomycetota</taxon>
        <taxon>Actinomycetes</taxon>
        <taxon>Micromonosporales</taxon>
        <taxon>Micromonosporaceae</taxon>
        <taxon>Paractinoplanes</taxon>
    </lineage>
</organism>
<dbReference type="InterPro" id="IPR050109">
    <property type="entry name" value="HTH-type_TetR-like_transc_reg"/>
</dbReference>
<dbReference type="InterPro" id="IPR001647">
    <property type="entry name" value="HTH_TetR"/>
</dbReference>
<feature type="DNA-binding region" description="H-T-H motif" evidence="2">
    <location>
        <begin position="31"/>
        <end position="50"/>
    </location>
</feature>
<dbReference type="PROSITE" id="PS50977">
    <property type="entry name" value="HTH_TETR_2"/>
    <property type="match status" value="1"/>
</dbReference>
<evidence type="ECO:0000313" key="4">
    <source>
        <dbReference type="EMBL" id="MFF5290496.1"/>
    </source>
</evidence>
<dbReference type="Gene3D" id="1.10.357.10">
    <property type="entry name" value="Tetracycline Repressor, domain 2"/>
    <property type="match status" value="1"/>
</dbReference>
<proteinExistence type="predicted"/>
<dbReference type="EMBL" id="JBIAZU010000002">
    <property type="protein sequence ID" value="MFF5290496.1"/>
    <property type="molecule type" value="Genomic_DNA"/>
</dbReference>
<dbReference type="Proteomes" id="UP001602245">
    <property type="component" value="Unassembled WGS sequence"/>
</dbReference>
<dbReference type="PANTHER" id="PTHR30055:SF241">
    <property type="entry name" value="TRANSCRIPTIONAL REGULATORY PROTEIN"/>
    <property type="match status" value="1"/>
</dbReference>
<feature type="domain" description="HTH tetR-type" evidence="3">
    <location>
        <begin position="8"/>
        <end position="68"/>
    </location>
</feature>
<dbReference type="InterPro" id="IPR009057">
    <property type="entry name" value="Homeodomain-like_sf"/>
</dbReference>
<keyword evidence="5" id="KW-1185">Reference proteome</keyword>
<name>A0ABW6WC66_9ACTN</name>
<sequence>MRVTKRRAETRARLLEAAFRVFAAKGFGPARIDDVCEAAGYTRGAFYSNFTTLDELFFALYDERAALIAAQVAAALTADESAPIEPSIHTVIARTAATLLLDRDWLLVKTDFLLYASRHPEVATRLATHRAELRSAIEARLHAVEGRLTLPAGVADIPAAARAVVAAYDGVTVQLLLDGDLPAARVWLTQLLTALLIR</sequence>
<dbReference type="PRINTS" id="PR00455">
    <property type="entry name" value="HTHTETR"/>
</dbReference>
<gene>
    <name evidence="4" type="ORF">ACFY35_13715</name>
</gene>
<accession>A0ABW6WC66</accession>
<dbReference type="Pfam" id="PF00440">
    <property type="entry name" value="TetR_N"/>
    <property type="match status" value="1"/>
</dbReference>
<protein>
    <submittedName>
        <fullName evidence="4">TetR/AcrR family transcriptional regulator</fullName>
    </submittedName>
</protein>
<dbReference type="PANTHER" id="PTHR30055">
    <property type="entry name" value="HTH-TYPE TRANSCRIPTIONAL REGULATOR RUTR"/>
    <property type="match status" value="1"/>
</dbReference>
<reference evidence="4 5" key="1">
    <citation type="submission" date="2024-10" db="EMBL/GenBank/DDBJ databases">
        <title>The Natural Products Discovery Center: Release of the First 8490 Sequenced Strains for Exploring Actinobacteria Biosynthetic Diversity.</title>
        <authorList>
            <person name="Kalkreuter E."/>
            <person name="Kautsar S.A."/>
            <person name="Yang D."/>
            <person name="Bader C.D."/>
            <person name="Teijaro C.N."/>
            <person name="Fluegel L."/>
            <person name="Davis C.M."/>
            <person name="Simpson J.R."/>
            <person name="Lauterbach L."/>
            <person name="Steele A.D."/>
            <person name="Gui C."/>
            <person name="Meng S."/>
            <person name="Li G."/>
            <person name="Viehrig K."/>
            <person name="Ye F."/>
            <person name="Su P."/>
            <person name="Kiefer A.F."/>
            <person name="Nichols A."/>
            <person name="Cepeda A.J."/>
            <person name="Yan W."/>
            <person name="Fan B."/>
            <person name="Jiang Y."/>
            <person name="Adhikari A."/>
            <person name="Zheng C.-J."/>
            <person name="Schuster L."/>
            <person name="Cowan T.M."/>
            <person name="Smanski M.J."/>
            <person name="Chevrette M.G."/>
            <person name="De Carvalho L.P.S."/>
            <person name="Shen B."/>
        </authorList>
    </citation>
    <scope>NUCLEOTIDE SEQUENCE [LARGE SCALE GENOMIC DNA]</scope>
    <source>
        <strain evidence="4 5">NPDC000087</strain>
    </source>
</reference>
<dbReference type="RefSeq" id="WP_020510513.1">
    <property type="nucleotide sequence ID" value="NZ_JBIAZU010000002.1"/>
</dbReference>
<evidence type="ECO:0000256" key="2">
    <source>
        <dbReference type="PROSITE-ProRule" id="PRU00335"/>
    </source>
</evidence>
<dbReference type="InterPro" id="IPR036271">
    <property type="entry name" value="Tet_transcr_reg_TetR-rel_C_sf"/>
</dbReference>
<dbReference type="SUPFAM" id="SSF46689">
    <property type="entry name" value="Homeodomain-like"/>
    <property type="match status" value="1"/>
</dbReference>
<evidence type="ECO:0000256" key="1">
    <source>
        <dbReference type="ARBA" id="ARBA00023125"/>
    </source>
</evidence>